<keyword evidence="1" id="KW-0812">Transmembrane</keyword>
<keyword evidence="3" id="KW-1185">Reference proteome</keyword>
<evidence type="ECO:0000313" key="2">
    <source>
        <dbReference type="EMBL" id="AMM44069.1"/>
    </source>
</evidence>
<evidence type="ECO:0000313" key="3">
    <source>
        <dbReference type="Proteomes" id="UP000223891"/>
    </source>
</evidence>
<gene>
    <name evidence="2" type="ORF">CBB_506</name>
</gene>
<keyword evidence="1" id="KW-1133">Transmembrane helix</keyword>
<dbReference type="EMBL" id="KU574722">
    <property type="protein sequence ID" value="AMM44069.1"/>
    <property type="molecule type" value="Genomic_DNA"/>
</dbReference>
<protein>
    <submittedName>
        <fullName evidence="2">Putative membrane protein</fullName>
    </submittedName>
</protein>
<dbReference type="Proteomes" id="UP000223891">
    <property type="component" value="Segment"/>
</dbReference>
<proteinExistence type="predicted"/>
<accession>A0A1L2CVN6</accession>
<keyword evidence="1" id="KW-0472">Membrane</keyword>
<evidence type="ECO:0000256" key="1">
    <source>
        <dbReference type="SAM" id="Phobius"/>
    </source>
</evidence>
<sequence>MEISRKSWHYRMTAWCWDHFGKTPSNSLCGYFWQMVFSPFVVIGMYAAILVVALIMLSWGLYFSGAMLCNVLHWINVLPDSFDMVPGVFNWRHMVVSVLITSGIAAKVAYSIYKEDHPNKEPNVIFEFIKAKKRKICPLIEFKD</sequence>
<feature type="transmembrane region" description="Helical" evidence="1">
    <location>
        <begin position="91"/>
        <end position="110"/>
    </location>
</feature>
<feature type="transmembrane region" description="Helical" evidence="1">
    <location>
        <begin position="31"/>
        <end position="54"/>
    </location>
</feature>
<reference evidence="3" key="1">
    <citation type="submission" date="2016-01" db="EMBL/GenBank/DDBJ databases">
        <title>Isolation and Characterization of Enterobacteria phage CBB.</title>
        <authorList>
            <person name="Buttimer C.T.H."/>
            <person name="Hendrix H."/>
            <person name="Alexandre H."/>
            <person name="O'Mahony J."/>
            <person name="Lavigne R."/>
            <person name="Coffey A."/>
        </authorList>
    </citation>
    <scope>NUCLEOTIDE SEQUENCE [LARGE SCALE GENOMIC DNA]</scope>
</reference>
<name>A0A1L2CVN6_9CAUD</name>
<organism evidence="2 3">
    <name type="scientific">Pectobacterium phage vB_PcaM_CBB</name>
    <dbReference type="NCBI Taxonomy" id="2772511"/>
    <lineage>
        <taxon>Viruses</taxon>
        <taxon>Duplodnaviria</taxon>
        <taxon>Heunggongvirae</taxon>
        <taxon>Uroviricota</taxon>
        <taxon>Caudoviricetes</taxon>
        <taxon>Mimasvirus</taxon>
        <taxon>Mimasvirus CBB</taxon>
    </lineage>
</organism>